<evidence type="ECO:0000313" key="2">
    <source>
        <dbReference type="EMBL" id="OBR84294.1"/>
    </source>
</evidence>
<dbReference type="VEuPathDB" id="FungiDB:I303_05151"/>
<dbReference type="InterPro" id="IPR022617">
    <property type="entry name" value="Rad60/SUMO-like_dom"/>
</dbReference>
<dbReference type="Pfam" id="PF11976">
    <property type="entry name" value="Rad60-SLD"/>
    <property type="match status" value="1"/>
</dbReference>
<organism evidence="2">
    <name type="scientific">Kwoniella dejecticola CBS 10117</name>
    <dbReference type="NCBI Taxonomy" id="1296121"/>
    <lineage>
        <taxon>Eukaryota</taxon>
        <taxon>Fungi</taxon>
        <taxon>Dikarya</taxon>
        <taxon>Basidiomycota</taxon>
        <taxon>Agaricomycotina</taxon>
        <taxon>Tremellomycetes</taxon>
        <taxon>Tremellales</taxon>
        <taxon>Cryptococcaceae</taxon>
        <taxon>Kwoniella</taxon>
    </lineage>
</organism>
<feature type="domain" description="Rad60/SUMO-like" evidence="1">
    <location>
        <begin position="14"/>
        <end position="76"/>
    </location>
</feature>
<dbReference type="OrthoDB" id="442921at2759"/>
<dbReference type="CDD" id="cd01763">
    <property type="entry name" value="Ubl_SUMO_like"/>
    <property type="match status" value="1"/>
</dbReference>
<proteinExistence type="predicted"/>
<evidence type="ECO:0000313" key="3">
    <source>
        <dbReference type="EMBL" id="WWC62805.1"/>
    </source>
</evidence>
<name>A0A1A6A2L6_9TREE</name>
<accession>A0A1A6A2L6</accession>
<reference evidence="2" key="1">
    <citation type="submission" date="2013-07" db="EMBL/GenBank/DDBJ databases">
        <title>The Genome Sequence of Cryptococcus dejecticola CBS10117.</title>
        <authorList>
            <consortium name="The Broad Institute Genome Sequencing Platform"/>
            <person name="Cuomo C."/>
            <person name="Litvintseva A."/>
            <person name="Chen Y."/>
            <person name="Heitman J."/>
            <person name="Sun S."/>
            <person name="Springer D."/>
            <person name="Dromer F."/>
            <person name="Young S.K."/>
            <person name="Zeng Q."/>
            <person name="Gargeya S."/>
            <person name="Fitzgerald M."/>
            <person name="Abouelleil A."/>
            <person name="Alvarado L."/>
            <person name="Berlin A.M."/>
            <person name="Chapman S.B."/>
            <person name="Dewar J."/>
            <person name="Goldberg J."/>
            <person name="Griggs A."/>
            <person name="Gujja S."/>
            <person name="Hansen M."/>
            <person name="Howarth C."/>
            <person name="Imamovic A."/>
            <person name="Larimer J."/>
            <person name="McCowan C."/>
            <person name="Murphy C."/>
            <person name="Pearson M."/>
            <person name="Priest M."/>
            <person name="Roberts A."/>
            <person name="Saif S."/>
            <person name="Shea T."/>
            <person name="Sykes S."/>
            <person name="Wortman J."/>
            <person name="Nusbaum C."/>
            <person name="Birren B."/>
        </authorList>
    </citation>
    <scope>NUCLEOTIDE SEQUENCE [LARGE SCALE GENOMIC DNA]</scope>
    <source>
        <strain evidence="2">CBS 10117</strain>
    </source>
</reference>
<protein>
    <recommendedName>
        <fullName evidence="1">Rad60/SUMO-like domain-containing protein</fullName>
    </recommendedName>
</protein>
<dbReference type="EMBL" id="KI894032">
    <property type="protein sequence ID" value="OBR84294.1"/>
    <property type="molecule type" value="Genomic_DNA"/>
</dbReference>
<reference evidence="3" key="3">
    <citation type="submission" date="2024-02" db="EMBL/GenBank/DDBJ databases">
        <title>Comparative genomics of Cryptococcus and Kwoniella reveals pathogenesis evolution and contrasting modes of karyotype evolution via chromosome fusion or intercentromeric recombination.</title>
        <authorList>
            <person name="Coelho M.A."/>
            <person name="David-Palma M."/>
            <person name="Shea T."/>
            <person name="Bowers K."/>
            <person name="McGinley-Smith S."/>
            <person name="Mohammad A.W."/>
            <person name="Gnirke A."/>
            <person name="Yurkov A.M."/>
            <person name="Nowrousian M."/>
            <person name="Sun S."/>
            <person name="Cuomo C.A."/>
            <person name="Heitman J."/>
        </authorList>
    </citation>
    <scope>NUCLEOTIDE SEQUENCE</scope>
    <source>
        <strain evidence="3">CBS 10117</strain>
    </source>
</reference>
<dbReference type="AlphaFoldDB" id="A0A1A6A2L6"/>
<dbReference type="Gene3D" id="3.10.20.90">
    <property type="entry name" value="Phosphatidylinositol 3-kinase Catalytic Subunit, Chain A, domain 1"/>
    <property type="match status" value="1"/>
</dbReference>
<evidence type="ECO:0000259" key="1">
    <source>
        <dbReference type="Pfam" id="PF11976"/>
    </source>
</evidence>
<keyword evidence="4" id="KW-1185">Reference proteome</keyword>
<gene>
    <name evidence="2" type="ORF">I303_05151</name>
    <name evidence="3" type="ORF">I303_105403</name>
</gene>
<dbReference type="EMBL" id="CP144535">
    <property type="protein sequence ID" value="WWC62805.1"/>
    <property type="molecule type" value="Genomic_DNA"/>
</dbReference>
<dbReference type="SUPFAM" id="SSF54236">
    <property type="entry name" value="Ubiquitin-like"/>
    <property type="match status" value="1"/>
</dbReference>
<dbReference type="RefSeq" id="XP_018262136.1">
    <property type="nucleotide sequence ID" value="XM_018408445.1"/>
</dbReference>
<dbReference type="Proteomes" id="UP000078595">
    <property type="component" value="Chromosome 6"/>
</dbReference>
<dbReference type="InterPro" id="IPR029071">
    <property type="entry name" value="Ubiquitin-like_domsf"/>
</dbReference>
<dbReference type="KEGG" id="kdj:28968850"/>
<sequence>MEVEGLKEEKKLVIEIKPTDNAPTIPFKVKRDTPFIKIFRAYEAKLGVAKNTYRFHYDGTRIPDDPQHTPKTLEMKIGKKYDIEAFNEQLGG</sequence>
<reference evidence="3" key="2">
    <citation type="submission" date="2013-07" db="EMBL/GenBank/DDBJ databases">
        <authorList>
            <consortium name="The Broad Institute Genome Sequencing Platform"/>
            <person name="Cuomo C."/>
            <person name="Litvintseva A."/>
            <person name="Chen Y."/>
            <person name="Heitman J."/>
            <person name="Sun S."/>
            <person name="Springer D."/>
            <person name="Dromer F."/>
            <person name="Young S.K."/>
            <person name="Zeng Q."/>
            <person name="Gargeya S."/>
            <person name="Fitzgerald M."/>
            <person name="Abouelleil A."/>
            <person name="Alvarado L."/>
            <person name="Berlin A.M."/>
            <person name="Chapman S.B."/>
            <person name="Dewar J."/>
            <person name="Goldberg J."/>
            <person name="Griggs A."/>
            <person name="Gujja S."/>
            <person name="Hansen M."/>
            <person name="Howarth C."/>
            <person name="Imamovic A."/>
            <person name="Larimer J."/>
            <person name="McCowan C."/>
            <person name="Murphy C."/>
            <person name="Pearson M."/>
            <person name="Priest M."/>
            <person name="Roberts A."/>
            <person name="Saif S."/>
            <person name="Shea T."/>
            <person name="Sykes S."/>
            <person name="Wortman J."/>
            <person name="Nusbaum C."/>
            <person name="Birren B."/>
        </authorList>
    </citation>
    <scope>NUCLEOTIDE SEQUENCE</scope>
    <source>
        <strain evidence="3">CBS 10117</strain>
    </source>
</reference>
<dbReference type="GeneID" id="28968850"/>
<dbReference type="STRING" id="1296121.A0A1A6A2L6"/>
<evidence type="ECO:0000313" key="4">
    <source>
        <dbReference type="Proteomes" id="UP000078595"/>
    </source>
</evidence>